<dbReference type="RefSeq" id="WP_191257670.1">
    <property type="nucleotide sequence ID" value="NZ_BNAY01000007.1"/>
</dbReference>
<evidence type="ECO:0000256" key="1">
    <source>
        <dbReference type="SAM" id="MobiDB-lite"/>
    </source>
</evidence>
<comment type="caution">
    <text evidence="2">The sequence shown here is derived from an EMBL/GenBank/DDBJ whole genome shotgun (WGS) entry which is preliminary data.</text>
</comment>
<gene>
    <name evidence="2" type="ORF">GCM10017790_59160</name>
</gene>
<dbReference type="InterPro" id="IPR036894">
    <property type="entry name" value="YbaB-like_sf"/>
</dbReference>
<proteinExistence type="predicted"/>
<organism evidence="2 3">
    <name type="scientific">Amycolatopsis oliviviridis</name>
    <dbReference type="NCBI Taxonomy" id="1471590"/>
    <lineage>
        <taxon>Bacteria</taxon>
        <taxon>Bacillati</taxon>
        <taxon>Actinomycetota</taxon>
        <taxon>Actinomycetes</taxon>
        <taxon>Pseudonocardiales</taxon>
        <taxon>Pseudonocardiaceae</taxon>
        <taxon>Amycolatopsis</taxon>
    </lineage>
</organism>
<feature type="compositionally biased region" description="Basic and acidic residues" evidence="1">
    <location>
        <begin position="146"/>
        <end position="155"/>
    </location>
</feature>
<evidence type="ECO:0008006" key="4">
    <source>
        <dbReference type="Google" id="ProtNLM"/>
    </source>
</evidence>
<feature type="region of interest" description="Disordered" evidence="1">
    <location>
        <begin position="134"/>
        <end position="155"/>
    </location>
</feature>
<evidence type="ECO:0000313" key="3">
    <source>
        <dbReference type="Proteomes" id="UP000635387"/>
    </source>
</evidence>
<dbReference type="EMBL" id="BNAY01000007">
    <property type="protein sequence ID" value="GHH28388.1"/>
    <property type="molecule type" value="Genomic_DNA"/>
</dbReference>
<name>A0ABQ3LWZ3_9PSEU</name>
<dbReference type="Gene3D" id="3.30.1310.10">
    <property type="entry name" value="Nucleoid-associated protein YbaB-like domain"/>
    <property type="match status" value="1"/>
</dbReference>
<evidence type="ECO:0000313" key="2">
    <source>
        <dbReference type="EMBL" id="GHH28388.1"/>
    </source>
</evidence>
<dbReference type="Pfam" id="PF02575">
    <property type="entry name" value="YbaB_DNA_bd"/>
    <property type="match status" value="1"/>
</dbReference>
<reference evidence="3" key="1">
    <citation type="journal article" date="2019" name="Int. J. Syst. Evol. Microbiol.">
        <title>The Global Catalogue of Microorganisms (GCM) 10K type strain sequencing project: providing services to taxonomists for standard genome sequencing and annotation.</title>
        <authorList>
            <consortium name="The Broad Institute Genomics Platform"/>
            <consortium name="The Broad Institute Genome Sequencing Center for Infectious Disease"/>
            <person name="Wu L."/>
            <person name="Ma J."/>
        </authorList>
    </citation>
    <scope>NUCLEOTIDE SEQUENCE [LARGE SCALE GENOMIC DNA]</scope>
    <source>
        <strain evidence="3">CGMCC 4.7683</strain>
    </source>
</reference>
<accession>A0ABQ3LWZ3</accession>
<keyword evidence="3" id="KW-1185">Reference proteome</keyword>
<dbReference type="InterPro" id="IPR004401">
    <property type="entry name" value="YbaB/EbfC"/>
</dbReference>
<protein>
    <recommendedName>
        <fullName evidence="4">YbaB/EbfC DNA-binding family protein</fullName>
    </recommendedName>
</protein>
<dbReference type="Proteomes" id="UP000635387">
    <property type="component" value="Unassembled WGS sequence"/>
</dbReference>
<sequence>MSTENRFDPDAGIEEAMAALEREREKLGKLSEHWRDGRTTVRAKDQSLSMTFDGRGELVEMSFNEAKYRKLAPAQLASVVVETLQRGRAESAAKMSELMGTGSATGLNFQDLAAGKADPLELLDTLISPMLDQVGGMEEISSGRSKNRDGGDSHG</sequence>